<dbReference type="InterPro" id="IPR037185">
    <property type="entry name" value="EmrE-like"/>
</dbReference>
<evidence type="ECO:0000256" key="2">
    <source>
        <dbReference type="ARBA" id="ARBA00007362"/>
    </source>
</evidence>
<feature type="domain" description="EamA" evidence="7">
    <location>
        <begin position="2"/>
        <end position="136"/>
    </location>
</feature>
<dbReference type="OrthoDB" id="9806718at2"/>
<feature type="transmembrane region" description="Helical" evidence="6">
    <location>
        <begin position="120"/>
        <end position="136"/>
    </location>
</feature>
<dbReference type="Pfam" id="PF00892">
    <property type="entry name" value="EamA"/>
    <property type="match status" value="1"/>
</dbReference>
<protein>
    <recommendedName>
        <fullName evidence="7">EamA domain-containing protein</fullName>
    </recommendedName>
</protein>
<dbReference type="InterPro" id="IPR050638">
    <property type="entry name" value="AA-Vitamin_Transporters"/>
</dbReference>
<evidence type="ECO:0000256" key="5">
    <source>
        <dbReference type="ARBA" id="ARBA00023136"/>
    </source>
</evidence>
<dbReference type="RefSeq" id="WP_012158700.1">
    <property type="nucleotide sequence ID" value="NC_009922.1"/>
</dbReference>
<dbReference type="EMBL" id="CP000853">
    <property type="protein sequence ID" value="ABW18388.1"/>
    <property type="molecule type" value="Genomic_DNA"/>
</dbReference>
<evidence type="ECO:0000256" key="6">
    <source>
        <dbReference type="SAM" id="Phobius"/>
    </source>
</evidence>
<accession>A8MEQ9</accession>
<dbReference type="GO" id="GO:0016020">
    <property type="term" value="C:membrane"/>
    <property type="evidence" value="ECO:0007669"/>
    <property type="project" value="UniProtKB-SubCell"/>
</dbReference>
<evidence type="ECO:0000256" key="1">
    <source>
        <dbReference type="ARBA" id="ARBA00004141"/>
    </source>
</evidence>
<dbReference type="SUPFAM" id="SSF103481">
    <property type="entry name" value="Multidrug resistance efflux transporter EmrE"/>
    <property type="match status" value="1"/>
</dbReference>
<dbReference type="KEGG" id="aoe:Clos_0838"/>
<keyword evidence="3 6" id="KW-0812">Transmembrane</keyword>
<dbReference type="AlphaFoldDB" id="A8MEQ9"/>
<name>A8MEQ9_ALKOO</name>
<feature type="transmembrane region" description="Helical" evidence="6">
    <location>
        <begin position="92"/>
        <end position="113"/>
    </location>
</feature>
<dbReference type="Proteomes" id="UP000000269">
    <property type="component" value="Chromosome"/>
</dbReference>
<dbReference type="STRING" id="350688.Clos_0838"/>
<feature type="transmembrane region" description="Helical" evidence="6">
    <location>
        <begin position="60"/>
        <end position="86"/>
    </location>
</feature>
<keyword evidence="5 6" id="KW-0472">Membrane</keyword>
<gene>
    <name evidence="8" type="ordered locus">Clos_0838</name>
</gene>
<reference evidence="9" key="1">
    <citation type="submission" date="2007-10" db="EMBL/GenBank/DDBJ databases">
        <title>Complete genome of Alkaliphilus oremlandii OhILAs.</title>
        <authorList>
            <person name="Copeland A."/>
            <person name="Lucas S."/>
            <person name="Lapidus A."/>
            <person name="Barry K."/>
            <person name="Detter J.C."/>
            <person name="Glavina del Rio T."/>
            <person name="Hammon N."/>
            <person name="Israni S."/>
            <person name="Dalin E."/>
            <person name="Tice H."/>
            <person name="Pitluck S."/>
            <person name="Chain P."/>
            <person name="Malfatti S."/>
            <person name="Shin M."/>
            <person name="Vergez L."/>
            <person name="Schmutz J."/>
            <person name="Larimer F."/>
            <person name="Land M."/>
            <person name="Hauser L."/>
            <person name="Kyrpides N."/>
            <person name="Mikhailova N."/>
            <person name="Stolz J.F."/>
            <person name="Dawson A."/>
            <person name="Fisher E."/>
            <person name="Crable B."/>
            <person name="Perera E."/>
            <person name="Lisak J."/>
            <person name="Ranganathan M."/>
            <person name="Basu P."/>
            <person name="Richardson P."/>
        </authorList>
    </citation>
    <scope>NUCLEOTIDE SEQUENCE [LARGE SCALE GENOMIC DNA]</scope>
    <source>
        <strain evidence="9">OhILAs</strain>
    </source>
</reference>
<comment type="subcellular location">
    <subcellularLocation>
        <location evidence="1">Membrane</location>
        <topology evidence="1">Multi-pass membrane protein</topology>
    </subcellularLocation>
</comment>
<organism evidence="8 9">
    <name type="scientific">Alkaliphilus oremlandii (strain OhILAs)</name>
    <name type="common">Clostridium oremlandii (strain OhILAs)</name>
    <dbReference type="NCBI Taxonomy" id="350688"/>
    <lineage>
        <taxon>Bacteria</taxon>
        <taxon>Bacillati</taxon>
        <taxon>Bacillota</taxon>
        <taxon>Clostridia</taxon>
        <taxon>Peptostreptococcales</taxon>
        <taxon>Natronincolaceae</taxon>
        <taxon>Alkaliphilus</taxon>
    </lineage>
</organism>
<proteinExistence type="inferred from homology"/>
<comment type="similarity">
    <text evidence="2">Belongs to the EamA transporter family.</text>
</comment>
<keyword evidence="4 6" id="KW-1133">Transmembrane helix</keyword>
<evidence type="ECO:0000256" key="3">
    <source>
        <dbReference type="ARBA" id="ARBA00022692"/>
    </source>
</evidence>
<evidence type="ECO:0000259" key="7">
    <source>
        <dbReference type="Pfam" id="PF00892"/>
    </source>
</evidence>
<dbReference type="InterPro" id="IPR000620">
    <property type="entry name" value="EamA_dom"/>
</dbReference>
<evidence type="ECO:0000313" key="8">
    <source>
        <dbReference type="EMBL" id="ABW18388.1"/>
    </source>
</evidence>
<keyword evidence="9" id="KW-1185">Reference proteome</keyword>
<dbReference type="PANTHER" id="PTHR32322:SF2">
    <property type="entry name" value="EAMA DOMAIN-CONTAINING PROTEIN"/>
    <property type="match status" value="1"/>
</dbReference>
<dbReference type="PANTHER" id="PTHR32322">
    <property type="entry name" value="INNER MEMBRANE TRANSPORTER"/>
    <property type="match status" value="1"/>
</dbReference>
<sequence>MVILLSLIGMVCWGIAPVFAKIGLKNIDPFTGLVLRSFITSGIIALYTSSGHPIIKFKDITIYGLLFIGLEAIFSTLVGDIAYYAAIKKGNVSLVTMVMSASPVVTLITAAYLLGEQITITKIIGAMLVILGIVLIA</sequence>
<evidence type="ECO:0000313" key="9">
    <source>
        <dbReference type="Proteomes" id="UP000000269"/>
    </source>
</evidence>
<dbReference type="Gene3D" id="1.10.3730.20">
    <property type="match status" value="1"/>
</dbReference>
<dbReference type="eggNOG" id="COG2510">
    <property type="taxonomic scope" value="Bacteria"/>
</dbReference>
<dbReference type="HOGENOM" id="CLU_120467_2_0_9"/>
<evidence type="ECO:0000256" key="4">
    <source>
        <dbReference type="ARBA" id="ARBA00022989"/>
    </source>
</evidence>